<accession>A0A2A7B7K9</accession>
<organism evidence="6 7">
    <name type="scientific">Faecalibacterium prausnitzii</name>
    <dbReference type="NCBI Taxonomy" id="853"/>
    <lineage>
        <taxon>Bacteria</taxon>
        <taxon>Bacillati</taxon>
        <taxon>Bacillota</taxon>
        <taxon>Clostridia</taxon>
        <taxon>Eubacteriales</taxon>
        <taxon>Oscillospiraceae</taxon>
        <taxon>Faecalibacterium</taxon>
    </lineage>
</organism>
<comment type="caution">
    <text evidence="6">The sequence shown here is derived from an EMBL/GenBank/DDBJ whole genome shotgun (WGS) entry which is preliminary data.</text>
</comment>
<dbReference type="SMART" id="SM00382">
    <property type="entry name" value="AAA"/>
    <property type="match status" value="1"/>
</dbReference>
<dbReference type="AlphaFoldDB" id="A0A2A7B7K9"/>
<name>A0A2A7B7K9_9FIRM</name>
<evidence type="ECO:0000313" key="6">
    <source>
        <dbReference type="EMBL" id="PDX87400.1"/>
    </source>
</evidence>
<dbReference type="InterPro" id="IPR003439">
    <property type="entry name" value="ABC_transporter-like_ATP-bd"/>
</dbReference>
<dbReference type="CDD" id="cd03268">
    <property type="entry name" value="ABC_BcrA_bacitracin_resist"/>
    <property type="match status" value="1"/>
</dbReference>
<dbReference type="InterPro" id="IPR027417">
    <property type="entry name" value="P-loop_NTPase"/>
</dbReference>
<dbReference type="Gene3D" id="3.40.50.300">
    <property type="entry name" value="P-loop containing nucleotide triphosphate hydrolases"/>
    <property type="match status" value="1"/>
</dbReference>
<dbReference type="EMBL" id="NOUV01000010">
    <property type="protein sequence ID" value="PDX87400.1"/>
    <property type="molecule type" value="Genomic_DNA"/>
</dbReference>
<dbReference type="PANTHER" id="PTHR43335:SF4">
    <property type="entry name" value="ABC TRANSPORTER, ATP-BINDING PROTEIN"/>
    <property type="match status" value="1"/>
</dbReference>
<dbReference type="PANTHER" id="PTHR43335">
    <property type="entry name" value="ABC TRANSPORTER, ATP-BINDING PROTEIN"/>
    <property type="match status" value="1"/>
</dbReference>
<comment type="similarity">
    <text evidence="1">Belongs to the ABC transporter superfamily.</text>
</comment>
<dbReference type="PROSITE" id="PS00211">
    <property type="entry name" value="ABC_TRANSPORTER_1"/>
    <property type="match status" value="1"/>
</dbReference>
<dbReference type="Proteomes" id="UP000220904">
    <property type="component" value="Unassembled WGS sequence"/>
</dbReference>
<dbReference type="InterPro" id="IPR017871">
    <property type="entry name" value="ABC_transporter-like_CS"/>
</dbReference>
<dbReference type="InterPro" id="IPR003593">
    <property type="entry name" value="AAA+_ATPase"/>
</dbReference>
<sequence length="308" mass="32857">MKSVIETHDLCKSYHGHPVVDHLNLTVPEGCVYGFLGPNGAGKSTTMKMLLGLVHPTGGSVELLGHTLNESSRIALLRQTGSLIESPSGYLHLTARENLAIVADLKEVERRDIDRVLDIVHLTKDADRKVGQYSLGMKQRLGIAMALLGSPKLLILDEPTNGLDPAGIQEMRSLIAAMPQTTGATVLISSHLLGEIEQMVDQVGILNHGKLLFEGSLQQLQKHSRGGILLRVLDVSKALAVLNEQGMQAAARTEEPDVVLLPPQDDAALAALVCALAERGAGVVGLTAQTKSLEDIFLSLTQNSGEVA</sequence>
<evidence type="ECO:0000256" key="3">
    <source>
        <dbReference type="ARBA" id="ARBA00022741"/>
    </source>
</evidence>
<dbReference type="PROSITE" id="PS50893">
    <property type="entry name" value="ABC_TRANSPORTER_2"/>
    <property type="match status" value="1"/>
</dbReference>
<evidence type="ECO:0000313" key="7">
    <source>
        <dbReference type="Proteomes" id="UP000220904"/>
    </source>
</evidence>
<keyword evidence="4 6" id="KW-0067">ATP-binding</keyword>
<keyword evidence="2" id="KW-0813">Transport</keyword>
<protein>
    <submittedName>
        <fullName evidence="6">ABC transporter ATP-binding protein</fullName>
    </submittedName>
</protein>
<evidence type="ECO:0000256" key="2">
    <source>
        <dbReference type="ARBA" id="ARBA00022448"/>
    </source>
</evidence>
<dbReference type="GO" id="GO:0016887">
    <property type="term" value="F:ATP hydrolysis activity"/>
    <property type="evidence" value="ECO:0007669"/>
    <property type="project" value="InterPro"/>
</dbReference>
<evidence type="ECO:0000256" key="4">
    <source>
        <dbReference type="ARBA" id="ARBA00022840"/>
    </source>
</evidence>
<dbReference type="OrthoDB" id="9809205at2"/>
<dbReference type="GO" id="GO:0005524">
    <property type="term" value="F:ATP binding"/>
    <property type="evidence" value="ECO:0007669"/>
    <property type="project" value="UniProtKB-KW"/>
</dbReference>
<dbReference type="RefSeq" id="WP_097791977.1">
    <property type="nucleotide sequence ID" value="NZ_NOUV01000010.1"/>
</dbReference>
<evidence type="ECO:0000256" key="1">
    <source>
        <dbReference type="ARBA" id="ARBA00005417"/>
    </source>
</evidence>
<dbReference type="SUPFAM" id="SSF52540">
    <property type="entry name" value="P-loop containing nucleoside triphosphate hydrolases"/>
    <property type="match status" value="1"/>
</dbReference>
<reference evidence="6 7" key="1">
    <citation type="journal article" date="2017" name="Front. Microbiol.">
        <title>New Insights into the Diversity of the Genus Faecalibacterium.</title>
        <authorList>
            <person name="Benevides L."/>
            <person name="Burman S."/>
            <person name="Martin R."/>
            <person name="Robert V."/>
            <person name="Thomas M."/>
            <person name="Miquel S."/>
            <person name="Chain F."/>
            <person name="Sokol H."/>
            <person name="Bermudez-Humaran L.G."/>
            <person name="Morrison M."/>
            <person name="Langella P."/>
            <person name="Azevedo V.A."/>
            <person name="Chatel J.M."/>
            <person name="Soares S."/>
        </authorList>
    </citation>
    <scope>NUCLEOTIDE SEQUENCE [LARGE SCALE GENOMIC DNA]</scope>
    <source>
        <strain evidence="6 7">AHMP21</strain>
    </source>
</reference>
<feature type="domain" description="ABC transporter" evidence="5">
    <location>
        <begin position="5"/>
        <end position="233"/>
    </location>
</feature>
<proteinExistence type="inferred from homology"/>
<evidence type="ECO:0000259" key="5">
    <source>
        <dbReference type="PROSITE" id="PS50893"/>
    </source>
</evidence>
<keyword evidence="3" id="KW-0547">Nucleotide-binding</keyword>
<gene>
    <name evidence="6" type="ORF">CHR60_04850</name>
</gene>
<dbReference type="Pfam" id="PF00005">
    <property type="entry name" value="ABC_tran"/>
    <property type="match status" value="1"/>
</dbReference>